<name>A0ABY3XC91_9GAMM</name>
<reference evidence="1 2" key="1">
    <citation type="submission" date="2022-03" db="EMBL/GenBank/DDBJ databases">
        <title>Complete genome sequence of Lysobacter capsici VKM B-2533 and Lysobacter gummosus 10.1.1, promising sources of lytic agents.</title>
        <authorList>
            <person name="Tarlachkov S.V."/>
            <person name="Kudryakova I.V."/>
            <person name="Afoshin A.S."/>
            <person name="Leontyevskaya E.A."/>
            <person name="Leontyevskaya N.V."/>
        </authorList>
    </citation>
    <scope>NUCLEOTIDE SEQUENCE [LARGE SCALE GENOMIC DNA]</scope>
    <source>
        <strain evidence="1 2">10.1.1</strain>
    </source>
</reference>
<dbReference type="Proteomes" id="UP000829194">
    <property type="component" value="Chromosome"/>
</dbReference>
<organism evidence="1 2">
    <name type="scientific">Lysobacter gummosus</name>
    <dbReference type="NCBI Taxonomy" id="262324"/>
    <lineage>
        <taxon>Bacteria</taxon>
        <taxon>Pseudomonadati</taxon>
        <taxon>Pseudomonadota</taxon>
        <taxon>Gammaproteobacteria</taxon>
        <taxon>Lysobacterales</taxon>
        <taxon>Lysobacteraceae</taxon>
        <taxon>Lysobacter</taxon>
    </lineage>
</organism>
<evidence type="ECO:0000313" key="2">
    <source>
        <dbReference type="Proteomes" id="UP000829194"/>
    </source>
</evidence>
<dbReference type="EMBL" id="CP093547">
    <property type="protein sequence ID" value="UNP28777.1"/>
    <property type="molecule type" value="Genomic_DNA"/>
</dbReference>
<protein>
    <submittedName>
        <fullName evidence="1">Uncharacterized protein</fullName>
    </submittedName>
</protein>
<dbReference type="RefSeq" id="WP_148649030.1">
    <property type="nucleotide sequence ID" value="NZ_CP011131.1"/>
</dbReference>
<accession>A0ABY3XC91</accession>
<evidence type="ECO:0000313" key="1">
    <source>
        <dbReference type="EMBL" id="UNP28777.1"/>
    </source>
</evidence>
<sequence length="163" mass="18210">MRAHHLRMKYLLADFAVGEPVAFVNAFGGEGGVQALRKFWAQVGEDLPEDDRVGEDGIAIDRLRVGEDGPSMLMLSLPAPQQRNEVYFLAVIVRPQPVRVFYLEKSVLPDGRELTMIAERDARGRYNWGPGCEPDPRQFAALLASLLATPDAQPMSFFELPLR</sequence>
<proteinExistence type="predicted"/>
<keyword evidence="2" id="KW-1185">Reference proteome</keyword>
<gene>
    <name evidence="1" type="ORF">MOV92_20195</name>
</gene>